<comment type="caution">
    <text evidence="1">The sequence shown here is derived from an EMBL/GenBank/DDBJ whole genome shotgun (WGS) entry which is preliminary data.</text>
</comment>
<organism evidence="1 2">
    <name type="scientific">Paraburkholderia hospita</name>
    <dbReference type="NCBI Taxonomy" id="169430"/>
    <lineage>
        <taxon>Bacteria</taxon>
        <taxon>Pseudomonadati</taxon>
        <taxon>Pseudomonadota</taxon>
        <taxon>Betaproteobacteria</taxon>
        <taxon>Burkholderiales</taxon>
        <taxon>Burkholderiaceae</taxon>
        <taxon>Paraburkholderia</taxon>
    </lineage>
</organism>
<protein>
    <recommendedName>
        <fullName evidence="3">Transposase</fullName>
    </recommendedName>
</protein>
<dbReference type="RefSeq" id="WP_007579168.1">
    <property type="nucleotide sequence ID" value="NZ_AKAU01000053.1"/>
</dbReference>
<dbReference type="EMBL" id="AKAU01000053">
    <property type="protein sequence ID" value="EIN01786.1"/>
    <property type="molecule type" value="Genomic_DNA"/>
</dbReference>
<keyword evidence="2" id="KW-1185">Reference proteome</keyword>
<gene>
    <name evidence="1" type="ORF">WQE_07127</name>
</gene>
<accession>A0ABN0FSJ8</accession>
<evidence type="ECO:0000313" key="2">
    <source>
        <dbReference type="Proteomes" id="UP000004980"/>
    </source>
</evidence>
<evidence type="ECO:0008006" key="3">
    <source>
        <dbReference type="Google" id="ProtNLM"/>
    </source>
</evidence>
<proteinExistence type="predicted"/>
<dbReference type="Proteomes" id="UP000004980">
    <property type="component" value="Unassembled WGS sequence"/>
</dbReference>
<evidence type="ECO:0000313" key="1">
    <source>
        <dbReference type="EMBL" id="EIN01786.1"/>
    </source>
</evidence>
<reference evidence="1 2" key="1">
    <citation type="journal article" date="2012" name="J. Bacteriol.">
        <title>Draft Genome Sequence of the Soil Bacterium Burkholderia terrae Strain BS001, Which Interacts with Fungal Surface Structures.</title>
        <authorList>
            <person name="Nazir R."/>
            <person name="Hansen M.A."/>
            <person name="Sorensen S."/>
            <person name="van Elsas J.D."/>
        </authorList>
    </citation>
    <scope>NUCLEOTIDE SEQUENCE [LARGE SCALE GENOMIC DNA]</scope>
    <source>
        <strain evidence="1 2">BS001</strain>
    </source>
</reference>
<sequence length="336" mass="38388">MSYRRVVETLREFLPVDDKINHVTVRNRTLRVGVRIDAIELPRAQPRSPTTEWTLAIDGGFVRGRAKAEIRSFEILTGRLATPGEKPRVFACVRSELPDVAQRLTSLIQTHSGTSHPQLSVITDGANGIQNIYPQLPFAATPILDGFHISMRVRHLEQIVRGLLARSETEQYTKKALRTYVSRLRWCFWHANAVKAEHRMRQILLLCRIVVAQSARFTRSPEQLDYRVGELFAYLESNSGSTIAYGKHYREHRPISTAMAESAVNQVINARMCKHQHMRWTPRGAHLLAQVRCAVINDDLTARLAAYRARMDEVPEDVARFLEFMQQAEEAEPHAF</sequence>
<name>A0ABN0FSJ8_9BURK</name>